<dbReference type="EMBL" id="LR796141">
    <property type="protein sequence ID" value="CAB4121161.1"/>
    <property type="molecule type" value="Genomic_DNA"/>
</dbReference>
<sequence>MATYFFGVNNGAGVVDASASGATTTGKDVEVVINTTANVPSVEELLLAVEKLEALIVQVGKAW</sequence>
<protein>
    <submittedName>
        <fullName evidence="1">Uncharacterized protein</fullName>
    </submittedName>
</protein>
<gene>
    <name evidence="1" type="ORF">UFOVP7_50</name>
</gene>
<name>A0A6J5KI08_9CAUD</name>
<reference evidence="1" key="1">
    <citation type="submission" date="2020-04" db="EMBL/GenBank/DDBJ databases">
        <authorList>
            <person name="Chiriac C."/>
            <person name="Salcher M."/>
            <person name="Ghai R."/>
            <person name="Kavagutti S V."/>
        </authorList>
    </citation>
    <scope>NUCLEOTIDE SEQUENCE</scope>
</reference>
<proteinExistence type="predicted"/>
<evidence type="ECO:0000313" key="1">
    <source>
        <dbReference type="EMBL" id="CAB4121161.1"/>
    </source>
</evidence>
<accession>A0A6J5KI08</accession>
<organism evidence="1">
    <name type="scientific">uncultured Caudovirales phage</name>
    <dbReference type="NCBI Taxonomy" id="2100421"/>
    <lineage>
        <taxon>Viruses</taxon>
        <taxon>Duplodnaviria</taxon>
        <taxon>Heunggongvirae</taxon>
        <taxon>Uroviricota</taxon>
        <taxon>Caudoviricetes</taxon>
        <taxon>Peduoviridae</taxon>
        <taxon>Maltschvirus</taxon>
        <taxon>Maltschvirus maltsch</taxon>
    </lineage>
</organism>